<accession>A0A2A2HU09</accession>
<evidence type="ECO:0000313" key="2">
    <source>
        <dbReference type="EMBL" id="PAV12969.1"/>
    </source>
</evidence>
<protein>
    <recommendedName>
        <fullName evidence="1">eCIS core domain-containing protein</fullName>
    </recommendedName>
</protein>
<dbReference type="RefSeq" id="WP_212556055.1">
    <property type="nucleotide sequence ID" value="NZ_LMVP01000146.1"/>
</dbReference>
<comment type="caution">
    <text evidence="2">The sequence shown here is derived from an EMBL/GenBank/DDBJ whole genome shotgun (WGS) entry which is preliminary data.</text>
</comment>
<sequence length="526" mass="60180">MPEHQQIQQSKKPDTSFQKQAIPIIQIPLSNPYSIIQRARINPKYLTHADVMQLQRTIGNRAVAQLISGIVNSSTVHEAFIQRSEIPEEEEPLQGKMVGTVQRQEIPEEEELPMQGKFEGIQRQEIPEEEEPLQGKFEDKPEIACNSCFAAPIVQRQEIPEDEEPLQGKTIETVQRQEIPEEEEPLQGKFESVQRQEIPQEKEPLQTKRENNTGMSDNLKAGVESLSGIDMSDVRVHYNSDKPAEVGALAYTQGINIHIAPGQERHLPHEAWHVVQQAQGRVQLTMQLKEIAMNDDVGLEKEADQMGRRAEGQFRMRSFETVQRQLGKLLINRTVEKNSRVLQCCRRDLLIQDLDAFTKIHTWKYNGNLVDVGRNGLGDLVARDPQDEIAFIQYKVNDKYLEISGFGNSFRRHSPQKEYPGAGTMLLKELLELTRTQVNFVKIVRMSGSYGYYRKLGFDVPEKLAVEDTRQKNPDQIKREENMKLLKWRREASANEQQLIEPVVGIGTIEANVNRLLAGRGWQKIN</sequence>
<keyword evidence="3" id="KW-1185">Reference proteome</keyword>
<proteinExistence type="predicted"/>
<evidence type="ECO:0000313" key="3">
    <source>
        <dbReference type="Proteomes" id="UP000218164"/>
    </source>
</evidence>
<dbReference type="Proteomes" id="UP000218164">
    <property type="component" value="Unassembled WGS sequence"/>
</dbReference>
<dbReference type="OrthoDB" id="137954at2157"/>
<dbReference type="InterPro" id="IPR025295">
    <property type="entry name" value="eCIS_core_dom"/>
</dbReference>
<reference evidence="2 3" key="1">
    <citation type="journal article" date="2017" name="BMC Genomics">
        <title>Genomic analysis of methanogenic archaea reveals a shift towards energy conservation.</title>
        <authorList>
            <person name="Gilmore S.P."/>
            <person name="Henske J.K."/>
            <person name="Sexton J.A."/>
            <person name="Solomon K.V."/>
            <person name="Seppala S."/>
            <person name="Yoo J.I."/>
            <person name="Huyett L.M."/>
            <person name="Pressman A."/>
            <person name="Cogan J.Z."/>
            <person name="Kivenson V."/>
            <person name="Peng X."/>
            <person name="Tan Y."/>
            <person name="Valentine D.L."/>
            <person name="O'Malley M.A."/>
        </authorList>
    </citation>
    <scope>NUCLEOTIDE SEQUENCE [LARGE SCALE GENOMIC DNA]</scope>
    <source>
        <strain evidence="2 3">MC-15</strain>
    </source>
</reference>
<name>A0A2A2HU09_9EURY</name>
<dbReference type="Pfam" id="PF13699">
    <property type="entry name" value="eCIS_core"/>
    <property type="match status" value="1"/>
</dbReference>
<evidence type="ECO:0000259" key="1">
    <source>
        <dbReference type="Pfam" id="PF13699"/>
    </source>
</evidence>
<dbReference type="EMBL" id="LMVP01000146">
    <property type="protein sequence ID" value="PAV12969.1"/>
    <property type="molecule type" value="Genomic_DNA"/>
</dbReference>
<gene>
    <name evidence="2" type="ORF">ASJ81_04380</name>
</gene>
<dbReference type="AlphaFoldDB" id="A0A2A2HU09"/>
<feature type="domain" description="eCIS core" evidence="1">
    <location>
        <begin position="217"/>
        <end position="280"/>
    </location>
</feature>
<organism evidence="2 3">
    <name type="scientific">Methanosarcina spelaei</name>
    <dbReference type="NCBI Taxonomy" id="1036679"/>
    <lineage>
        <taxon>Archaea</taxon>
        <taxon>Methanobacteriati</taxon>
        <taxon>Methanobacteriota</taxon>
        <taxon>Stenosarchaea group</taxon>
        <taxon>Methanomicrobia</taxon>
        <taxon>Methanosarcinales</taxon>
        <taxon>Methanosarcinaceae</taxon>
        <taxon>Methanosarcina</taxon>
    </lineage>
</organism>